<name>A0ACC0VN00_9STRA</name>
<evidence type="ECO:0000313" key="2">
    <source>
        <dbReference type="Proteomes" id="UP001163321"/>
    </source>
</evidence>
<protein>
    <submittedName>
        <fullName evidence="1">Uncharacterized protein</fullName>
    </submittedName>
</protein>
<keyword evidence="2" id="KW-1185">Reference proteome</keyword>
<organism evidence="1 2">
    <name type="scientific">Peronosclerospora sorghi</name>
    <dbReference type="NCBI Taxonomy" id="230839"/>
    <lineage>
        <taxon>Eukaryota</taxon>
        <taxon>Sar</taxon>
        <taxon>Stramenopiles</taxon>
        <taxon>Oomycota</taxon>
        <taxon>Peronosporomycetes</taxon>
        <taxon>Peronosporales</taxon>
        <taxon>Peronosporaceae</taxon>
        <taxon>Peronosclerospora</taxon>
    </lineage>
</organism>
<reference evidence="1 2" key="1">
    <citation type="journal article" date="2022" name="bioRxiv">
        <title>The genome of the oomycete Peronosclerospora sorghi, a cosmopolitan pathogen of maize and sorghum, is inflated with dispersed pseudogenes.</title>
        <authorList>
            <person name="Fletcher K."/>
            <person name="Martin F."/>
            <person name="Isakeit T."/>
            <person name="Cavanaugh K."/>
            <person name="Magill C."/>
            <person name="Michelmore R."/>
        </authorList>
    </citation>
    <scope>NUCLEOTIDE SEQUENCE [LARGE SCALE GENOMIC DNA]</scope>
    <source>
        <strain evidence="1">P6</strain>
    </source>
</reference>
<sequence length="130" mass="15112">MPIMGTDLLKEWEHLLETNKFRSRTVFEKMWLLIKGNPDFKLRLEDYFYMAVGSEFLESQARDTSLRVPVLPSLPFNAMDPVAKLQELHKKAFETINKKEPSSARDPVLVAKRMKLPKDTAETSNKKNEE</sequence>
<accession>A0ACC0VN00</accession>
<dbReference type="EMBL" id="CM047587">
    <property type="protein sequence ID" value="KAI9907587.1"/>
    <property type="molecule type" value="Genomic_DNA"/>
</dbReference>
<gene>
    <name evidence="1" type="ORF">PsorP6_002983</name>
</gene>
<evidence type="ECO:0000313" key="1">
    <source>
        <dbReference type="EMBL" id="KAI9907587.1"/>
    </source>
</evidence>
<proteinExistence type="predicted"/>
<dbReference type="Proteomes" id="UP001163321">
    <property type="component" value="Chromosome 8"/>
</dbReference>
<comment type="caution">
    <text evidence="1">The sequence shown here is derived from an EMBL/GenBank/DDBJ whole genome shotgun (WGS) entry which is preliminary data.</text>
</comment>